<evidence type="ECO:0000256" key="6">
    <source>
        <dbReference type="ARBA" id="ARBA00022679"/>
    </source>
</evidence>
<dbReference type="FunFam" id="3.40.50.1000:FF:000054">
    <property type="entry name" value="alpha,alpha-trehalose-phosphate synthase [UDP-forming] 6"/>
    <property type="match status" value="1"/>
</dbReference>
<dbReference type="AlphaFoldDB" id="A0A7J7HX35"/>
<proteinExistence type="inferred from homology"/>
<dbReference type="Gene3D" id="3.40.50.2000">
    <property type="entry name" value="Glycogen Phosphorylase B"/>
    <property type="match status" value="2"/>
</dbReference>
<evidence type="ECO:0000256" key="1">
    <source>
        <dbReference type="ARBA" id="ARBA00005409"/>
    </source>
</evidence>
<dbReference type="NCBIfam" id="TIGR00685">
    <property type="entry name" value="T6PP"/>
    <property type="match status" value="1"/>
</dbReference>
<evidence type="ECO:0000256" key="4">
    <source>
        <dbReference type="ARBA" id="ARBA00022553"/>
    </source>
</evidence>
<dbReference type="SUPFAM" id="SSF53756">
    <property type="entry name" value="UDP-Glycosyltransferase/glycogen phosphorylase"/>
    <property type="match status" value="1"/>
</dbReference>
<dbReference type="InterPro" id="IPR003337">
    <property type="entry name" value="Trehalose_PPase"/>
</dbReference>
<evidence type="ECO:0000256" key="7">
    <source>
        <dbReference type="ARBA" id="ARBA00048039"/>
    </source>
</evidence>
<name>A0A7J7HX35_CAMSI</name>
<dbReference type="NCBIfam" id="TIGR01484">
    <property type="entry name" value="HAD-SF-IIB"/>
    <property type="match status" value="1"/>
</dbReference>
<evidence type="ECO:0000313" key="9">
    <source>
        <dbReference type="Proteomes" id="UP000593564"/>
    </source>
</evidence>
<dbReference type="Pfam" id="PF02358">
    <property type="entry name" value="Trehalose_PPase"/>
    <property type="match status" value="1"/>
</dbReference>
<dbReference type="CDD" id="cd01627">
    <property type="entry name" value="HAD_TPP"/>
    <property type="match status" value="1"/>
</dbReference>
<evidence type="ECO:0000313" key="8">
    <source>
        <dbReference type="EMBL" id="KAF5956654.1"/>
    </source>
</evidence>
<comment type="caution">
    <text evidence="8">The sequence shown here is derived from an EMBL/GenBank/DDBJ whole genome shotgun (WGS) entry which is preliminary data.</text>
</comment>
<keyword evidence="9" id="KW-1185">Reference proteome</keyword>
<dbReference type="CDD" id="cd03788">
    <property type="entry name" value="GT20_TPS"/>
    <property type="match status" value="1"/>
</dbReference>
<dbReference type="FunFam" id="3.40.50.2000:FF:000010">
    <property type="entry name" value="Alpha,alpha-trehalose-phosphate synthase"/>
    <property type="match status" value="1"/>
</dbReference>
<keyword evidence="5" id="KW-0328">Glycosyltransferase</keyword>
<keyword evidence="4" id="KW-0597">Phosphoprotein</keyword>
<dbReference type="PANTHER" id="PTHR10788">
    <property type="entry name" value="TREHALOSE-6-PHOSPHATE SYNTHASE"/>
    <property type="match status" value="1"/>
</dbReference>
<dbReference type="SMR" id="A0A7J7HX35"/>
<reference evidence="9" key="1">
    <citation type="journal article" date="2020" name="Nat. Commun.">
        <title>Genome assembly of wild tea tree DASZ reveals pedigree and selection history of tea varieties.</title>
        <authorList>
            <person name="Zhang W."/>
            <person name="Zhang Y."/>
            <person name="Qiu H."/>
            <person name="Guo Y."/>
            <person name="Wan H."/>
            <person name="Zhang X."/>
            <person name="Scossa F."/>
            <person name="Alseekh S."/>
            <person name="Zhang Q."/>
            <person name="Wang P."/>
            <person name="Xu L."/>
            <person name="Schmidt M.H."/>
            <person name="Jia X."/>
            <person name="Li D."/>
            <person name="Zhu A."/>
            <person name="Guo F."/>
            <person name="Chen W."/>
            <person name="Ni D."/>
            <person name="Usadel B."/>
            <person name="Fernie A.R."/>
            <person name="Wen W."/>
        </authorList>
    </citation>
    <scope>NUCLEOTIDE SEQUENCE [LARGE SCALE GENOMIC DNA]</scope>
    <source>
        <strain evidence="9">cv. G240</strain>
    </source>
</reference>
<sequence>MLSRSCFNLLNLEDYSRVDRTRIPRVMTVPGIISCLDNNGGEETEPDNDDDDVVSSVNQERRIIVSNQLPLKAHRDSEPKKWCFDWDKDALALQLKDGFPQDIEVIYIGCLKVEIEVSDQDEVSQFLFEKFRCVPTFLPSEIQNKFYHGFCKHYLWNLFHYMLPVTPNHGVRFDQSLWRAYVSANKVFADTIMEVINPDEDYVWIHDYHLMVLPTFLRKRFHRIKLGFFLHSPFPSSEIYRTLPVRDEILRALLNCDLIGFHTFDYARHFLSCCSRMLGLDYHSKRGYVGLEYYGRTVSIKILPAGIHMGQLESIKSFPDTSKKVCELKERFEGKIVLLGVDDMDMFKGISLKFLAMGHLLEEHPEMRGKVVLVQIVNPARSRGKDIQEVQNEISSVLSQVNDKYGKPGYDPIVFINGPVSTQDKVAYFAISECCVVNAVRDGMNLVPYKYTVCRQSNPDLDNALGLEGSETPRKSMIIVSEFIGCSPSLSGAIRVNPWNIDSVSEGMNLAITMPEAEKQMRHEKHYKYISSHDIAYWARSFDQDLERACREHYRKRCWGIGFGLGFRVVALGPNFKKLAVEHIVPAYNGTNSRLILLDYDGTMMPQGSADKSPSDDVIKVLNGLCADPNNIVFIVSGRGKDSLSKWFSPCEKLGLSAEHGFLTRWNKDSPWESCMLAMNFDWKTIALPVMEHYTEATDGSFIEQKESALVWHHQEADPDFGSWQAKELLDHLESVLANEPVVVKRGQHIVEVKPQGVSKGVAVESLIATMQMRRKPPDFVLCVGDDRSDEDMFETIARSVTNPSMPAIAEVFACSVGQKPSMAKYYLDDTSEVIKMLQGLAGMSGQPNKSPISQVGMVSLKHTSIIEFAVKKMGRIVSRAREKDEHCTEKKKERKKNSYILQVHFKSISGNYRIS</sequence>
<dbReference type="GO" id="GO:0005992">
    <property type="term" value="P:trehalose biosynthetic process"/>
    <property type="evidence" value="ECO:0007669"/>
    <property type="project" value="InterPro"/>
</dbReference>
<organism evidence="8 9">
    <name type="scientific">Camellia sinensis</name>
    <name type="common">Tea plant</name>
    <name type="synonym">Thea sinensis</name>
    <dbReference type="NCBI Taxonomy" id="4442"/>
    <lineage>
        <taxon>Eukaryota</taxon>
        <taxon>Viridiplantae</taxon>
        <taxon>Streptophyta</taxon>
        <taxon>Embryophyta</taxon>
        <taxon>Tracheophyta</taxon>
        <taxon>Spermatophyta</taxon>
        <taxon>Magnoliopsida</taxon>
        <taxon>eudicotyledons</taxon>
        <taxon>Gunneridae</taxon>
        <taxon>Pentapetalae</taxon>
        <taxon>asterids</taxon>
        <taxon>Ericales</taxon>
        <taxon>Theaceae</taxon>
        <taxon>Camellia</taxon>
    </lineage>
</organism>
<dbReference type="GO" id="GO:0003825">
    <property type="term" value="F:alpha,alpha-trehalose-phosphate synthase (UDP-forming) activity"/>
    <property type="evidence" value="ECO:0007669"/>
    <property type="project" value="UniProtKB-EC"/>
</dbReference>
<dbReference type="Proteomes" id="UP000593564">
    <property type="component" value="Unassembled WGS sequence"/>
</dbReference>
<evidence type="ECO:0000256" key="2">
    <source>
        <dbReference type="ARBA" id="ARBA00006330"/>
    </source>
</evidence>
<evidence type="ECO:0000256" key="3">
    <source>
        <dbReference type="ARBA" id="ARBA00012538"/>
    </source>
</evidence>
<keyword evidence="6" id="KW-0808">Transferase</keyword>
<reference evidence="8 9" key="2">
    <citation type="submission" date="2020-07" db="EMBL/GenBank/DDBJ databases">
        <title>Genome assembly of wild tea tree DASZ reveals pedigree and selection history of tea varieties.</title>
        <authorList>
            <person name="Zhang W."/>
        </authorList>
    </citation>
    <scope>NUCLEOTIDE SEQUENCE [LARGE SCALE GENOMIC DNA]</scope>
    <source>
        <strain evidence="9">cv. G240</strain>
        <tissue evidence="8">Leaf</tissue>
    </source>
</reference>
<comment type="catalytic activity">
    <reaction evidence="7">
        <text>D-glucose 6-phosphate + UDP-alpha-D-glucose = alpha,alpha-trehalose 6-phosphate + UDP + H(+)</text>
        <dbReference type="Rhea" id="RHEA:18889"/>
        <dbReference type="ChEBI" id="CHEBI:15378"/>
        <dbReference type="ChEBI" id="CHEBI:58223"/>
        <dbReference type="ChEBI" id="CHEBI:58429"/>
        <dbReference type="ChEBI" id="CHEBI:58885"/>
        <dbReference type="ChEBI" id="CHEBI:61548"/>
        <dbReference type="EC" id="2.4.1.15"/>
    </reaction>
</comment>
<dbReference type="InterPro" id="IPR001830">
    <property type="entry name" value="Glyco_trans_20"/>
</dbReference>
<accession>A0A7J7HX35</accession>
<evidence type="ECO:0000256" key="5">
    <source>
        <dbReference type="ARBA" id="ARBA00022676"/>
    </source>
</evidence>
<gene>
    <name evidence="8" type="ORF">HYC85_003879</name>
</gene>
<dbReference type="InterPro" id="IPR036412">
    <property type="entry name" value="HAD-like_sf"/>
</dbReference>
<dbReference type="SUPFAM" id="SSF56784">
    <property type="entry name" value="HAD-like"/>
    <property type="match status" value="1"/>
</dbReference>
<dbReference type="GO" id="GO:0005829">
    <property type="term" value="C:cytosol"/>
    <property type="evidence" value="ECO:0007669"/>
    <property type="project" value="TreeGrafter"/>
</dbReference>
<dbReference type="FunFam" id="3.40.50.1000:FF:000052">
    <property type="entry name" value="Alpha,alpha-trehalose-phosphate synthase [UDP-forming] 6"/>
    <property type="match status" value="1"/>
</dbReference>
<dbReference type="GO" id="GO:0004805">
    <property type="term" value="F:trehalose-phosphatase activity"/>
    <property type="evidence" value="ECO:0007669"/>
    <property type="project" value="TreeGrafter"/>
</dbReference>
<dbReference type="Pfam" id="PF00982">
    <property type="entry name" value="Glyco_transf_20"/>
    <property type="match status" value="1"/>
</dbReference>
<dbReference type="InterPro" id="IPR006379">
    <property type="entry name" value="HAD-SF_hydro_IIB"/>
</dbReference>
<comment type="similarity">
    <text evidence="1">In the N-terminal section; belongs to the glycosyltransferase 20 family.</text>
</comment>
<dbReference type="Gene3D" id="3.40.50.1000">
    <property type="entry name" value="HAD superfamily/HAD-like"/>
    <property type="match status" value="2"/>
</dbReference>
<dbReference type="PANTHER" id="PTHR10788:SF46">
    <property type="entry name" value="ALPHA,ALPHA-TREHALOSE-PHOSPHATE SYNTHASE [UDP-FORMING] 11-RELATED"/>
    <property type="match status" value="1"/>
</dbReference>
<protein>
    <recommendedName>
        <fullName evidence="3">alpha,alpha-trehalose-phosphate synthase (UDP-forming)</fullName>
        <ecNumber evidence="3">2.4.1.15</ecNumber>
    </recommendedName>
</protein>
<dbReference type="FunFam" id="3.40.50.2000:FF:000017">
    <property type="entry name" value="alpha,alpha-trehalose-phosphate synthase [UDP-forming] 6"/>
    <property type="match status" value="1"/>
</dbReference>
<dbReference type="EC" id="2.4.1.15" evidence="3"/>
<dbReference type="EMBL" id="JACBKZ010000002">
    <property type="protein sequence ID" value="KAF5956654.1"/>
    <property type="molecule type" value="Genomic_DNA"/>
</dbReference>
<dbReference type="InterPro" id="IPR023214">
    <property type="entry name" value="HAD_sf"/>
</dbReference>
<comment type="similarity">
    <text evidence="2">In the C-terminal section; belongs to the trehalose phosphatase family.</text>
</comment>